<keyword evidence="2" id="KW-1133">Transmembrane helix</keyword>
<feature type="transmembrane region" description="Helical" evidence="2">
    <location>
        <begin position="229"/>
        <end position="250"/>
    </location>
</feature>
<dbReference type="PATRIC" id="fig|758847.3.peg.1000"/>
<feature type="transmembrane region" description="Helical" evidence="2">
    <location>
        <begin position="20"/>
        <end position="39"/>
    </location>
</feature>
<dbReference type="InterPro" id="IPR036457">
    <property type="entry name" value="PPM-type-like_dom_sf"/>
</dbReference>
<evidence type="ECO:0000313" key="4">
    <source>
        <dbReference type="EMBL" id="EKT87925.1"/>
    </source>
</evidence>
<feature type="transmembrane region" description="Helical" evidence="2">
    <location>
        <begin position="173"/>
        <end position="193"/>
    </location>
</feature>
<dbReference type="InterPro" id="IPR029016">
    <property type="entry name" value="GAF-like_dom_sf"/>
</dbReference>
<feature type="transmembrane region" description="Helical" evidence="2">
    <location>
        <begin position="297"/>
        <end position="320"/>
    </location>
</feature>
<dbReference type="PANTHER" id="PTHR43156:SF2">
    <property type="entry name" value="STAGE II SPORULATION PROTEIN E"/>
    <property type="match status" value="1"/>
</dbReference>
<evidence type="ECO:0000256" key="2">
    <source>
        <dbReference type="SAM" id="Phobius"/>
    </source>
</evidence>
<feature type="transmembrane region" description="Helical" evidence="2">
    <location>
        <begin position="147"/>
        <end position="166"/>
    </location>
</feature>
<dbReference type="Proteomes" id="UP000035800">
    <property type="component" value="Chromosome I"/>
</dbReference>
<evidence type="ECO:0000313" key="5">
    <source>
        <dbReference type="Proteomes" id="UP000035800"/>
    </source>
</evidence>
<feature type="transmembrane region" description="Helical" evidence="2">
    <location>
        <begin position="270"/>
        <end position="290"/>
    </location>
</feature>
<feature type="transmembrane region" description="Helical" evidence="2">
    <location>
        <begin position="332"/>
        <end position="351"/>
    </location>
</feature>
<dbReference type="Gene3D" id="3.60.40.10">
    <property type="entry name" value="PPM-type phosphatase domain"/>
    <property type="match status" value="1"/>
</dbReference>
<dbReference type="KEGG" id="lst:LSS_04776"/>
<feature type="domain" description="PPM-type phosphatase" evidence="3">
    <location>
        <begin position="585"/>
        <end position="800"/>
    </location>
</feature>
<reference evidence="4 5" key="1">
    <citation type="journal article" date="2012" name="Gene">
        <title>Sequence of Leptospira santarosai serovar Shermani genome and prediction of virulence-associated genes.</title>
        <authorList>
            <person name="Chou L.F."/>
            <person name="Chen Y.T."/>
            <person name="Lu C.W."/>
            <person name="Ko Y.C."/>
            <person name="Tang C.Y."/>
            <person name="Pan M.J."/>
            <person name="Tian Y.C."/>
            <person name="Chiu C.H."/>
            <person name="Hung C.C."/>
            <person name="Yang C.W."/>
        </authorList>
    </citation>
    <scope>NUCLEOTIDE SEQUENCE [LARGE SCALE GENOMIC DNA]</scope>
    <source>
        <strain evidence="4">LT 821</strain>
    </source>
</reference>
<sequence>MEKPYYDFDPRFEVSVVRNILLLFISLILLSIVLLIGVLQTSSETLKPPFYYYPNGTIIQSSGEFPNILGKKVDLLELEIAVKMAESGKSYENGIHVYDKGVSETIPVILAPKSYYSVIQEFTRDILISLLYLSVAIWFFFYTRDLYMLLLFGSLSCLSLFNFFLVGFHEFHFLFFFFLYFTAFVILNISFRLRGKELPIRWFAPEVIFSLIAGFVGRSQKADPHIFGILATNGVYFILFCSIICIFFLVLDSIRNLFPLQSLFKKLSLILAFSAISILPFVSVEFSGLISPDLSKLLILSAFLIFPALIIYGTFTYSIVPIQIAFSSSLTSIYLILILAGGYLLLLGAFFKFNPIAADKYLEEFNILFLCSSVYTISSINRRLSNLVDTWSFKRNQKLHSAMETISAMISAPISMRATINSLMRKVSEALDITKILVLIPADKFPRTDLKNINFIRISSNSEIWQYFATNTEVTVTTHLAYGLGIRESVYKFLHNSGVQLTYPIFNYSKGKEVLGVFLVGEKNNRKNFNLGELHFLKECTRMASMLLQNYTLLAEEVEKKRIVRDLNMASIIDKTLHVAENEHIKGTKVGFFSIPAVGISGDYLDIRKLNSNTMLLALGDVSGHGLGTGYLVSAIRGIIQNQIRKKSDLSTIFKVINSFLIERYRGSEFMTFICGEYNSQEETFEYINAGHSSPICIRKDGKLELRTETQRVLGVLPTEYKRLTIPIHPGDKLILFTDGVTETFNDNEEIFGDENFLNLLKNNHRLNPQDLTDLVLKTIQDFRGKKDLSDDISFICIEVDEKTHELKENQ</sequence>
<proteinExistence type="predicted"/>
<dbReference type="Pfam" id="PF07228">
    <property type="entry name" value="SpoIIE"/>
    <property type="match status" value="1"/>
</dbReference>
<evidence type="ECO:0000259" key="3">
    <source>
        <dbReference type="SMART" id="SM00331"/>
    </source>
</evidence>
<dbReference type="STRING" id="758847.LSS_04776"/>
<dbReference type="GO" id="GO:0016791">
    <property type="term" value="F:phosphatase activity"/>
    <property type="evidence" value="ECO:0007669"/>
    <property type="project" value="TreeGrafter"/>
</dbReference>
<dbReference type="InterPro" id="IPR052016">
    <property type="entry name" value="Bact_Sigma-Reg"/>
</dbReference>
<evidence type="ECO:0000256" key="1">
    <source>
        <dbReference type="ARBA" id="ARBA00022801"/>
    </source>
</evidence>
<dbReference type="EMBL" id="CP006694">
    <property type="protein sequence ID" value="EKT87925.1"/>
    <property type="molecule type" value="Genomic_DNA"/>
</dbReference>
<protein>
    <submittedName>
        <fullName evidence="4">Serine phosphatase</fullName>
    </submittedName>
</protein>
<gene>
    <name evidence="4" type="ORF">LSS_04776</name>
</gene>
<dbReference type="InterPro" id="IPR001932">
    <property type="entry name" value="PPM-type_phosphatase-like_dom"/>
</dbReference>
<keyword evidence="1" id="KW-0378">Hydrolase</keyword>
<reference evidence="4 5" key="2">
    <citation type="journal article" date="2014" name="Emerg. Microbes Infect.">
        <title>Potential impact on kidney infection: a whole-genome analysis of Leptospira santarosai serovar Shermani.</title>
        <authorList>
            <person name="Chou L.F."/>
            <person name="Chen T.W."/>
            <person name="Ko Y.C."/>
            <person name="Pan M.J."/>
            <person name="Tian Y.C."/>
            <person name="Chiu C.H."/>
            <person name="Tang P."/>
            <person name="Hung C.C."/>
            <person name="Yang C.W."/>
        </authorList>
    </citation>
    <scope>NUCLEOTIDE SEQUENCE</scope>
    <source>
        <strain evidence="4 5">LT 821</strain>
    </source>
</reference>
<feature type="transmembrane region" description="Helical" evidence="2">
    <location>
        <begin position="199"/>
        <end position="217"/>
    </location>
</feature>
<accession>K8YEU9</accession>
<dbReference type="PANTHER" id="PTHR43156">
    <property type="entry name" value="STAGE II SPORULATION PROTEIN E-RELATED"/>
    <property type="match status" value="1"/>
</dbReference>
<feature type="transmembrane region" description="Helical" evidence="2">
    <location>
        <begin position="122"/>
        <end position="141"/>
    </location>
</feature>
<keyword evidence="2" id="KW-0472">Membrane</keyword>
<keyword evidence="2" id="KW-0812">Transmembrane</keyword>
<dbReference type="Gene3D" id="3.30.450.40">
    <property type="match status" value="1"/>
</dbReference>
<organism evidence="4 5">
    <name type="scientific">Leptospira santarosai serovar Shermani str. LT 821</name>
    <dbReference type="NCBI Taxonomy" id="758847"/>
    <lineage>
        <taxon>Bacteria</taxon>
        <taxon>Pseudomonadati</taxon>
        <taxon>Spirochaetota</taxon>
        <taxon>Spirochaetia</taxon>
        <taxon>Leptospirales</taxon>
        <taxon>Leptospiraceae</taxon>
        <taxon>Leptospira</taxon>
    </lineage>
</organism>
<dbReference type="SUPFAM" id="SSF81606">
    <property type="entry name" value="PP2C-like"/>
    <property type="match status" value="1"/>
</dbReference>
<name>K8YEU9_9LEPT</name>
<dbReference type="AlphaFoldDB" id="K8YEU9"/>
<dbReference type="SMART" id="SM00331">
    <property type="entry name" value="PP2C_SIG"/>
    <property type="match status" value="1"/>
</dbReference>